<dbReference type="AlphaFoldDB" id="A0A6M3LTR8"/>
<name>A0A6M3LTR8_9ZZZZ</name>
<protein>
    <submittedName>
        <fullName evidence="2">Uncharacterized protein</fullName>
    </submittedName>
</protein>
<dbReference type="EMBL" id="MT142048">
    <property type="protein sequence ID" value="QJA73725.1"/>
    <property type="molecule type" value="Genomic_DNA"/>
</dbReference>
<proteinExistence type="predicted"/>
<evidence type="ECO:0000313" key="2">
    <source>
        <dbReference type="EMBL" id="QJA97479.1"/>
    </source>
</evidence>
<evidence type="ECO:0000313" key="1">
    <source>
        <dbReference type="EMBL" id="QJA73725.1"/>
    </source>
</evidence>
<reference evidence="2" key="1">
    <citation type="submission" date="2020-03" db="EMBL/GenBank/DDBJ databases">
        <title>The deep terrestrial virosphere.</title>
        <authorList>
            <person name="Holmfeldt K."/>
            <person name="Nilsson E."/>
            <person name="Simone D."/>
            <person name="Lopez-Fernandez M."/>
            <person name="Wu X."/>
            <person name="de Brujin I."/>
            <person name="Lundin D."/>
            <person name="Andersson A."/>
            <person name="Bertilsson S."/>
            <person name="Dopson M."/>
        </authorList>
    </citation>
    <scope>NUCLEOTIDE SEQUENCE</scope>
    <source>
        <strain evidence="1">MM415A02270</strain>
        <strain evidence="2">MM415B06197</strain>
    </source>
</reference>
<gene>
    <name evidence="1" type="ORF">MM415A02270_0009</name>
    <name evidence="2" type="ORF">MM415B06197_0007</name>
</gene>
<accession>A0A6M3LTR8</accession>
<sequence length="136" mass="14396">MTYARDSDIGSMTDTLEFERPEIDDSRREQIQQAIEQLTEFSDDIVYSAPATANVTVASTVIAVENTKRTFLSIVNNSDATIYIGIGAPAVVGSGTRINGDGGSVTFIRGQNLTTQAINGIHAAAGNKAVSVQEGE</sequence>
<organism evidence="2">
    <name type="scientific">viral metagenome</name>
    <dbReference type="NCBI Taxonomy" id="1070528"/>
    <lineage>
        <taxon>unclassified sequences</taxon>
        <taxon>metagenomes</taxon>
        <taxon>organismal metagenomes</taxon>
    </lineage>
</organism>
<dbReference type="EMBL" id="MT143497">
    <property type="protein sequence ID" value="QJA97479.1"/>
    <property type="molecule type" value="Genomic_DNA"/>
</dbReference>